<dbReference type="InterPro" id="IPR019606">
    <property type="entry name" value="GerMN"/>
</dbReference>
<dbReference type="SUPFAM" id="SSF50969">
    <property type="entry name" value="YVTN repeat-like/Quinoprotein amine dehydrogenase"/>
    <property type="match status" value="1"/>
</dbReference>
<feature type="signal peptide" evidence="1">
    <location>
        <begin position="1"/>
        <end position="20"/>
    </location>
</feature>
<keyword evidence="1" id="KW-0732">Signal</keyword>
<sequence>MRRLLLLLVAVLLTAGCASVPGSSSVQVLRKVTEGDAPEIPAGPADGTDPLSLVRTFIYANGSTVDRHSAARRFLTPAASQGWDDGESLTVLDEQFDTVYPPTSGTDPNVATVRIRGEQIGTLDSVGAFEPAESPVEIDVTVRRDGGQWRIDRLPGGVLVRLSDFRTNFRTLKARFVDPVRRATVTDLRYLPAVPAQALPSRVVDMLLTGPSPALQGAAQTAVPATARLRTNVTESPDGALVVDLTQLGDVDEARRRLIAAQFVLTLAEINVPRVRLLADGAPLLDGPTDLTADALSSTNATVQPGADVPGLVVTGGRVRRLPGGDPLLGQAGNGAFDVVSAATTADGARLAAVARDSGRQKLLVGATDGLLAAVSLTADAMSRPTWTPTGSEVWTVLGPGPRAVVARVAVDPNGATRTGQVNVSALTALGPLTDLRLSRDGMRVAAIVGGGLVTGAVVRGDDGDVVVRNVRRLWPTDLTQVVGLDWRADESLIVVTAPSDRPVSLVSSDGLTLQLVPSANLTPPLRAVTAASSRPFLVADQGGIWSYDGGELDSWRQVLGASPDGIPLYPG</sequence>
<dbReference type="InterPro" id="IPR011044">
    <property type="entry name" value="Quino_amine_DH_bsu"/>
</dbReference>
<dbReference type="RefSeq" id="WP_344426513.1">
    <property type="nucleotide sequence ID" value="NZ_BAAAQK010000028.1"/>
</dbReference>
<feature type="chain" id="PRO_5045746652" evidence="1">
    <location>
        <begin position="21"/>
        <end position="572"/>
    </location>
</feature>
<feature type="domain" description="GerMN" evidence="2">
    <location>
        <begin position="200"/>
        <end position="288"/>
    </location>
</feature>
<gene>
    <name evidence="3" type="ORF">GCM10009836_66760</name>
</gene>
<dbReference type="Pfam" id="PF10647">
    <property type="entry name" value="Gmad1"/>
    <property type="match status" value="1"/>
</dbReference>
<organism evidence="3 4">
    <name type="scientific">Pseudonocardia ailaonensis</name>
    <dbReference type="NCBI Taxonomy" id="367279"/>
    <lineage>
        <taxon>Bacteria</taxon>
        <taxon>Bacillati</taxon>
        <taxon>Actinomycetota</taxon>
        <taxon>Actinomycetes</taxon>
        <taxon>Pseudonocardiales</taxon>
        <taxon>Pseudonocardiaceae</taxon>
        <taxon>Pseudonocardia</taxon>
    </lineage>
</organism>
<keyword evidence="4" id="KW-1185">Reference proteome</keyword>
<accession>A0ABN2NPE0</accession>
<dbReference type="EMBL" id="BAAAQK010000028">
    <property type="protein sequence ID" value="GAA1876074.1"/>
    <property type="molecule type" value="Genomic_DNA"/>
</dbReference>
<evidence type="ECO:0000256" key="1">
    <source>
        <dbReference type="SAM" id="SignalP"/>
    </source>
</evidence>
<evidence type="ECO:0000313" key="4">
    <source>
        <dbReference type="Proteomes" id="UP001500449"/>
    </source>
</evidence>
<dbReference type="Pfam" id="PF25976">
    <property type="entry name" value="LpqB_N"/>
    <property type="match status" value="1"/>
</dbReference>
<evidence type="ECO:0000313" key="3">
    <source>
        <dbReference type="EMBL" id="GAA1876074.1"/>
    </source>
</evidence>
<name>A0ABN2NPE0_9PSEU</name>
<dbReference type="Pfam" id="PF10646">
    <property type="entry name" value="Germane"/>
    <property type="match status" value="1"/>
</dbReference>
<proteinExistence type="predicted"/>
<dbReference type="InterPro" id="IPR059026">
    <property type="entry name" value="LpqB_N"/>
</dbReference>
<comment type="caution">
    <text evidence="3">The sequence shown here is derived from an EMBL/GenBank/DDBJ whole genome shotgun (WGS) entry which is preliminary data.</text>
</comment>
<dbReference type="Proteomes" id="UP001500449">
    <property type="component" value="Unassembled WGS sequence"/>
</dbReference>
<dbReference type="SMART" id="SM00909">
    <property type="entry name" value="Germane"/>
    <property type="match status" value="1"/>
</dbReference>
<evidence type="ECO:0000259" key="2">
    <source>
        <dbReference type="SMART" id="SM00909"/>
    </source>
</evidence>
<dbReference type="PROSITE" id="PS51257">
    <property type="entry name" value="PROKAR_LIPOPROTEIN"/>
    <property type="match status" value="1"/>
</dbReference>
<protein>
    <submittedName>
        <fullName evidence="3">LpqB family beta-propeller domain-containing protein</fullName>
    </submittedName>
</protein>
<reference evidence="3 4" key="1">
    <citation type="journal article" date="2019" name="Int. J. Syst. Evol. Microbiol.">
        <title>The Global Catalogue of Microorganisms (GCM) 10K type strain sequencing project: providing services to taxonomists for standard genome sequencing and annotation.</title>
        <authorList>
            <consortium name="The Broad Institute Genomics Platform"/>
            <consortium name="The Broad Institute Genome Sequencing Center for Infectious Disease"/>
            <person name="Wu L."/>
            <person name="Ma J."/>
        </authorList>
    </citation>
    <scope>NUCLEOTIDE SEQUENCE [LARGE SCALE GENOMIC DNA]</scope>
    <source>
        <strain evidence="3 4">JCM 16009</strain>
    </source>
</reference>
<dbReference type="InterPro" id="IPR018910">
    <property type="entry name" value="LpqB_C"/>
</dbReference>